<dbReference type="InterPro" id="IPR036102">
    <property type="entry name" value="OsmC/Ohrsf"/>
</dbReference>
<evidence type="ECO:0000313" key="1">
    <source>
        <dbReference type="EMBL" id="SEA82548.1"/>
    </source>
</evidence>
<dbReference type="Gene3D" id="3.30.300.20">
    <property type="match status" value="1"/>
</dbReference>
<dbReference type="PANTHER" id="PTHR42830:SF2">
    <property type="entry name" value="OSMC_OHR FAMILY PROTEIN"/>
    <property type="match status" value="1"/>
</dbReference>
<keyword evidence="2" id="KW-1185">Reference proteome</keyword>
<dbReference type="InterPro" id="IPR052707">
    <property type="entry name" value="OsmC_Ohr_Peroxiredoxin"/>
</dbReference>
<name>A0A1H4ECU2_9SPHI</name>
<protein>
    <submittedName>
        <fullName evidence="1">Organic hydroperoxide reductase OsmC/OhrA</fullName>
    </submittedName>
</protein>
<gene>
    <name evidence="1" type="ORF">SAMN05443550_105345</name>
</gene>
<dbReference type="SUPFAM" id="SSF82784">
    <property type="entry name" value="OsmC-like"/>
    <property type="match status" value="1"/>
</dbReference>
<proteinExistence type="predicted"/>
<organism evidence="1 2">
    <name type="scientific">Pedobacter hartonius</name>
    <dbReference type="NCBI Taxonomy" id="425514"/>
    <lineage>
        <taxon>Bacteria</taxon>
        <taxon>Pseudomonadati</taxon>
        <taxon>Bacteroidota</taxon>
        <taxon>Sphingobacteriia</taxon>
        <taxon>Sphingobacteriales</taxon>
        <taxon>Sphingobacteriaceae</taxon>
        <taxon>Pedobacter</taxon>
    </lineage>
</organism>
<dbReference type="Pfam" id="PF02566">
    <property type="entry name" value="OsmC"/>
    <property type="match status" value="1"/>
</dbReference>
<evidence type="ECO:0000313" key="2">
    <source>
        <dbReference type="Proteomes" id="UP000198850"/>
    </source>
</evidence>
<dbReference type="PANTHER" id="PTHR42830">
    <property type="entry name" value="OSMOTICALLY INDUCIBLE FAMILY PROTEIN"/>
    <property type="match status" value="1"/>
</dbReference>
<accession>A0A1H4ECU2</accession>
<dbReference type="InterPro" id="IPR015946">
    <property type="entry name" value="KH_dom-like_a/b"/>
</dbReference>
<dbReference type="AlphaFoldDB" id="A0A1H4ECU2"/>
<dbReference type="EMBL" id="FNRA01000005">
    <property type="protein sequence ID" value="SEA82548.1"/>
    <property type="molecule type" value="Genomic_DNA"/>
</dbReference>
<dbReference type="InterPro" id="IPR003718">
    <property type="entry name" value="OsmC/Ohr_fam"/>
</dbReference>
<dbReference type="Proteomes" id="UP000198850">
    <property type="component" value="Unassembled WGS sequence"/>
</dbReference>
<sequence length="177" mass="19477">MPLRHTNDTYISNHIFMEREHNYKLSLKWNGNTGNGTSDYRAYERAYSIHITNKPDLDGSSDPTFRGDKTKHNPEDMLIAALSSCHMLSYLHVCATGGVIVVDYSDHATGLMVTTSDGAGHFTEVVLNPIVIVADASMIEKANEYHKKASELCFIANSVNFPVKHNPVTLPPPSSAG</sequence>
<dbReference type="STRING" id="425514.SAMN05443550_105345"/>
<reference evidence="1 2" key="1">
    <citation type="submission" date="2016-10" db="EMBL/GenBank/DDBJ databases">
        <authorList>
            <person name="de Groot N.N."/>
        </authorList>
    </citation>
    <scope>NUCLEOTIDE SEQUENCE [LARGE SCALE GENOMIC DNA]</scope>
    <source>
        <strain evidence="1 2">DSM 19033</strain>
    </source>
</reference>